<dbReference type="AlphaFoldDB" id="A0A8J2X486"/>
<gene>
    <name evidence="3" type="ORF">PECAL_6P01240</name>
</gene>
<dbReference type="InterPro" id="IPR001849">
    <property type="entry name" value="PH_domain"/>
</dbReference>
<keyword evidence="4" id="KW-1185">Reference proteome</keyword>
<feature type="compositionally biased region" description="Low complexity" evidence="1">
    <location>
        <begin position="438"/>
        <end position="469"/>
    </location>
</feature>
<feature type="compositionally biased region" description="Basic and acidic residues" evidence="1">
    <location>
        <begin position="573"/>
        <end position="588"/>
    </location>
</feature>
<feature type="region of interest" description="Disordered" evidence="1">
    <location>
        <begin position="626"/>
        <end position="665"/>
    </location>
</feature>
<proteinExistence type="predicted"/>
<dbReference type="Pfam" id="PF00169">
    <property type="entry name" value="PH"/>
    <property type="match status" value="1"/>
</dbReference>
<dbReference type="OrthoDB" id="127278at2759"/>
<evidence type="ECO:0000313" key="3">
    <source>
        <dbReference type="EMBL" id="CAH0378533.1"/>
    </source>
</evidence>
<feature type="compositionally biased region" description="Basic and acidic residues" evidence="1">
    <location>
        <begin position="182"/>
        <end position="218"/>
    </location>
</feature>
<feature type="compositionally biased region" description="Basic residues" evidence="1">
    <location>
        <begin position="172"/>
        <end position="181"/>
    </location>
</feature>
<feature type="compositionally biased region" description="Acidic residues" evidence="1">
    <location>
        <begin position="139"/>
        <end position="150"/>
    </location>
</feature>
<feature type="compositionally biased region" description="Basic and acidic residues" evidence="1">
    <location>
        <begin position="224"/>
        <end position="239"/>
    </location>
</feature>
<name>A0A8J2X486_9STRA</name>
<reference evidence="3" key="1">
    <citation type="submission" date="2021-11" db="EMBL/GenBank/DDBJ databases">
        <authorList>
            <consortium name="Genoscope - CEA"/>
            <person name="William W."/>
        </authorList>
    </citation>
    <scope>NUCLEOTIDE SEQUENCE</scope>
</reference>
<evidence type="ECO:0000259" key="2">
    <source>
        <dbReference type="PROSITE" id="PS50003"/>
    </source>
</evidence>
<dbReference type="Gene3D" id="2.30.29.30">
    <property type="entry name" value="Pleckstrin-homology domain (PH domain)/Phosphotyrosine-binding domain (PTB)"/>
    <property type="match status" value="1"/>
</dbReference>
<dbReference type="SUPFAM" id="SSF50729">
    <property type="entry name" value="PH domain-like"/>
    <property type="match status" value="1"/>
</dbReference>
<sequence length="665" mass="76954">MAPATHLSGYLKKEGKKQSLLVRTQKRFFRVEEIAPQRGDEPRLALCYYRREADAEPRGWLFLGDVEAVRDAGPALFVVEHPSRSYVLHASDAAGKKTWVEGLQRLVDDERKSGGKPLNVPQREKPVGGAEDEYRSLYEDADGDDLYDFDDGAKSREKRRDDHQDSLDEPRHKSREKRREKRRDEQDEEPRRGERRERRRDDNDLDGTRYSDRRHDGESLDSTRYSDRERRERERRRAPELGLAASPNRGRHDRYDDDADDLDALNAEMDDILYDREPPKREKPRRERPQRDAYDFVPPKRGHDDDQDELDSPPRRRDRDDRRRDDDRERRRDDERDDRRRDERDRRDRRDDDRDRERDRDRRRDDRADDRDRRDRRRDDDRDRRDRDDDPTPRQRKERKSTTPIASPLFDDEIDLGTEIVRPALDESDDRFEAKRFAPSPKAAPSPAKTPETKAATPEAAPAPVQQAPPSAPTKSKTPVRIARRGVGGDELAIDWNDDKPKKKPPSALARRLARGERPAKSKSKSKRAPKEAPPPADTPLAADDHEESTEDVIATLAKERERLARKASVQGARDEAEKAAKKKAKEEKRRRKAEKKARKEKAAAPNDEIKSLFANAIKPDANFVEDDWDASPAKPAPARASGPIGGFGAVKPDANFVEDDWDAE</sequence>
<feature type="compositionally biased region" description="Basic and acidic residues" evidence="1">
    <location>
        <begin position="312"/>
        <end position="395"/>
    </location>
</feature>
<organism evidence="3 4">
    <name type="scientific">Pelagomonas calceolata</name>
    <dbReference type="NCBI Taxonomy" id="35677"/>
    <lineage>
        <taxon>Eukaryota</taxon>
        <taxon>Sar</taxon>
        <taxon>Stramenopiles</taxon>
        <taxon>Ochrophyta</taxon>
        <taxon>Pelagophyceae</taxon>
        <taxon>Pelagomonadales</taxon>
        <taxon>Pelagomonadaceae</taxon>
        <taxon>Pelagomonas</taxon>
    </lineage>
</organism>
<feature type="compositionally biased region" description="Basic and acidic residues" evidence="1">
    <location>
        <begin position="122"/>
        <end position="138"/>
    </location>
</feature>
<feature type="domain" description="PH" evidence="2">
    <location>
        <begin position="4"/>
        <end position="108"/>
    </location>
</feature>
<dbReference type="EMBL" id="CAKKNE010000006">
    <property type="protein sequence ID" value="CAH0378533.1"/>
    <property type="molecule type" value="Genomic_DNA"/>
</dbReference>
<accession>A0A8J2X486</accession>
<feature type="compositionally biased region" description="Basic residues" evidence="1">
    <location>
        <begin position="589"/>
        <end position="600"/>
    </location>
</feature>
<dbReference type="PROSITE" id="PS50003">
    <property type="entry name" value="PH_DOMAIN"/>
    <property type="match status" value="1"/>
</dbReference>
<feature type="compositionally biased region" description="Basic and acidic residues" evidence="1">
    <location>
        <begin position="151"/>
        <end position="171"/>
    </location>
</feature>
<dbReference type="InterPro" id="IPR011993">
    <property type="entry name" value="PH-like_dom_sf"/>
</dbReference>
<dbReference type="Proteomes" id="UP000789595">
    <property type="component" value="Unassembled WGS sequence"/>
</dbReference>
<feature type="compositionally biased region" description="Basic and acidic residues" evidence="1">
    <location>
        <begin position="273"/>
        <end position="294"/>
    </location>
</feature>
<feature type="region of interest" description="Disordered" evidence="1">
    <location>
        <begin position="110"/>
        <end position="608"/>
    </location>
</feature>
<feature type="compositionally biased region" description="Acidic residues" evidence="1">
    <location>
        <begin position="256"/>
        <end position="272"/>
    </location>
</feature>
<dbReference type="SMART" id="SM00233">
    <property type="entry name" value="PH"/>
    <property type="match status" value="1"/>
</dbReference>
<protein>
    <recommendedName>
        <fullName evidence="2">PH domain-containing protein</fullName>
    </recommendedName>
</protein>
<feature type="compositionally biased region" description="Low complexity" evidence="1">
    <location>
        <begin position="631"/>
        <end position="643"/>
    </location>
</feature>
<comment type="caution">
    <text evidence="3">The sequence shown here is derived from an EMBL/GenBank/DDBJ whole genome shotgun (WGS) entry which is preliminary data.</text>
</comment>
<evidence type="ECO:0000313" key="4">
    <source>
        <dbReference type="Proteomes" id="UP000789595"/>
    </source>
</evidence>
<evidence type="ECO:0000256" key="1">
    <source>
        <dbReference type="SAM" id="MobiDB-lite"/>
    </source>
</evidence>